<accession>U1PR62</accession>
<name>U1PR62_9EURY</name>
<organism evidence="1 2">
    <name type="scientific">Haloquadratum walsbyi J07HQW2</name>
    <dbReference type="NCBI Taxonomy" id="1238425"/>
    <lineage>
        <taxon>Archaea</taxon>
        <taxon>Methanobacteriati</taxon>
        <taxon>Methanobacteriota</taxon>
        <taxon>Stenosarchaea group</taxon>
        <taxon>Halobacteria</taxon>
        <taxon>Halobacteriales</taxon>
        <taxon>Haloferacaceae</taxon>
        <taxon>Haloquadratum</taxon>
    </lineage>
</organism>
<dbReference type="AlphaFoldDB" id="U1PR62"/>
<dbReference type="EMBL" id="KE356561">
    <property type="protein sequence ID" value="ERG94821.1"/>
    <property type="molecule type" value="Genomic_DNA"/>
</dbReference>
<protein>
    <submittedName>
        <fullName evidence="1">Uncharacterized protein</fullName>
    </submittedName>
</protein>
<dbReference type="HOGENOM" id="CLU_3353884_0_0_2"/>
<dbReference type="STRING" id="1238425.J07HQW2_01263"/>
<evidence type="ECO:0000313" key="2">
    <source>
        <dbReference type="Proteomes" id="UP000030710"/>
    </source>
</evidence>
<reference evidence="1 2" key="1">
    <citation type="journal article" date="2013" name="PLoS ONE">
        <title>Assembly-driven community genomics of a hypersaline microbial ecosystem.</title>
        <authorList>
            <person name="Podell S."/>
            <person name="Ugalde J.A."/>
            <person name="Narasingarao P."/>
            <person name="Banfield J.F."/>
            <person name="Heidelberg K.B."/>
            <person name="Allen E.E."/>
        </authorList>
    </citation>
    <scope>NUCLEOTIDE SEQUENCE [LARGE SCALE GENOMIC DNA]</scope>
    <source>
        <strain evidence="2">J07HQW2</strain>
    </source>
</reference>
<sequence>MSSQSISGVQMLCYNERVPIFEFLSRLARDFVLELV</sequence>
<dbReference type="Proteomes" id="UP000030710">
    <property type="component" value="Unassembled WGS sequence"/>
</dbReference>
<proteinExistence type="predicted"/>
<evidence type="ECO:0000313" key="1">
    <source>
        <dbReference type="EMBL" id="ERG94821.1"/>
    </source>
</evidence>
<gene>
    <name evidence="1" type="ORF">J07HQW2_01263</name>
</gene>